<feature type="transmembrane region" description="Helical" evidence="1">
    <location>
        <begin position="24"/>
        <end position="42"/>
    </location>
</feature>
<feature type="transmembrane region" description="Helical" evidence="1">
    <location>
        <begin position="76"/>
        <end position="95"/>
    </location>
</feature>
<keyword evidence="1" id="KW-0472">Membrane</keyword>
<dbReference type="HOGENOM" id="CLU_157759_0_0_9"/>
<dbReference type="STRING" id="315749.Bcer98_0847"/>
<keyword evidence="1" id="KW-1133">Transmembrane helix</keyword>
<evidence type="ECO:0000256" key="1">
    <source>
        <dbReference type="SAM" id="Phobius"/>
    </source>
</evidence>
<dbReference type="EMBL" id="CP000764">
    <property type="protein sequence ID" value="ABS21182.1"/>
    <property type="molecule type" value="Genomic_DNA"/>
</dbReference>
<evidence type="ECO:0008006" key="4">
    <source>
        <dbReference type="Google" id="ProtNLM"/>
    </source>
</evidence>
<dbReference type="KEGG" id="bcy:Bcer98_0847"/>
<dbReference type="AlphaFoldDB" id="A7GM24"/>
<organism evidence="2 3">
    <name type="scientific">Bacillus cytotoxicus (strain DSM 22905 / CIP 110041 / 391-98 / NVH 391-98)</name>
    <dbReference type="NCBI Taxonomy" id="315749"/>
    <lineage>
        <taxon>Bacteria</taxon>
        <taxon>Bacillati</taxon>
        <taxon>Bacillota</taxon>
        <taxon>Bacilli</taxon>
        <taxon>Bacillales</taxon>
        <taxon>Bacillaceae</taxon>
        <taxon>Bacillus</taxon>
        <taxon>Bacillus cereus group</taxon>
    </lineage>
</organism>
<dbReference type="Proteomes" id="UP000002300">
    <property type="component" value="Chromosome"/>
</dbReference>
<accession>A7GM24</accession>
<keyword evidence="1" id="KW-0812">Transmembrane</keyword>
<evidence type="ECO:0000313" key="2">
    <source>
        <dbReference type="EMBL" id="ABS21182.1"/>
    </source>
</evidence>
<name>A7GM24_BACCN</name>
<evidence type="ECO:0000313" key="3">
    <source>
        <dbReference type="Proteomes" id="UP000002300"/>
    </source>
</evidence>
<reference evidence="2 3" key="1">
    <citation type="journal article" date="2008" name="Chem. Biol. Interact.">
        <title>Extending the Bacillus cereus group genomics to putative food-borne pathogens of different toxicity.</title>
        <authorList>
            <person name="Lapidus A."/>
            <person name="Goltsman E."/>
            <person name="Auger S."/>
            <person name="Galleron N."/>
            <person name="Segurens B."/>
            <person name="Dossat C."/>
            <person name="Land M.L."/>
            <person name="Broussolle V."/>
            <person name="Brillard J."/>
            <person name="Guinebretiere M.H."/>
            <person name="Sanchis V."/>
            <person name="Nguen-The C."/>
            <person name="Lereclus D."/>
            <person name="Richardson P."/>
            <person name="Wincker P."/>
            <person name="Weissenbach J."/>
            <person name="Ehrlich S.D."/>
            <person name="Sorokin A."/>
        </authorList>
    </citation>
    <scope>NUCLEOTIDE SEQUENCE [LARGE SCALE GENOMIC DNA]</scope>
    <source>
        <strain evidence="3">DSM 22905 / CIP 110041 / 391-98 / NVH 391-98</strain>
    </source>
</reference>
<gene>
    <name evidence="2" type="ordered locus">Bcer98_0847</name>
</gene>
<protein>
    <recommendedName>
        <fullName evidence="4">DUF2101 domain-containing protein</fullName>
    </recommendedName>
</protein>
<keyword evidence="3" id="KW-1185">Reference proteome</keyword>
<feature type="transmembrane region" description="Helical" evidence="1">
    <location>
        <begin position="48"/>
        <end position="69"/>
    </location>
</feature>
<proteinExistence type="predicted"/>
<sequence>MKGRSRIERNGYVYMNETIQSNKFFYLMMISLIVITTINVSFRWNEPYFFVYLALHLLGLLCICGGMVAEKKSADCVNYMCITGLILLLTVQGIMKYSSMNLHNFSLLVDMIP</sequence>